<dbReference type="KEGG" id="agl:PYTT_1282"/>
<gene>
    <name evidence="1" type="ORF">PYTT_1282</name>
</gene>
<organism evidence="1 2">
    <name type="scientific">Akkermansia glycaniphila</name>
    <dbReference type="NCBI Taxonomy" id="1679444"/>
    <lineage>
        <taxon>Bacteria</taxon>
        <taxon>Pseudomonadati</taxon>
        <taxon>Verrucomicrobiota</taxon>
        <taxon>Verrucomicrobiia</taxon>
        <taxon>Verrucomicrobiales</taxon>
        <taxon>Akkermansiaceae</taxon>
        <taxon>Akkermansia</taxon>
    </lineage>
</organism>
<proteinExistence type="predicted"/>
<name>A0A1H6LIZ2_9BACT</name>
<dbReference type="RefSeq" id="WP_141675797.1">
    <property type="nucleotide sequence ID" value="NZ_LIGX01000022.1"/>
</dbReference>
<evidence type="ECO:0000313" key="1">
    <source>
        <dbReference type="EMBL" id="SEH86223.1"/>
    </source>
</evidence>
<protein>
    <submittedName>
        <fullName evidence="1">Uncharacterized protein</fullName>
    </submittedName>
</protein>
<dbReference type="STRING" id="1679444.PYTT_1282"/>
<sequence>MVHVGRCDADEIEFQVDFMCCRQYEGQCDESLRFFNAGVRACRRGGAVRLCICIRPGSGGSETVYLSGGRLAGGRSSGGAGDEGVPVRETDRYERDDSAVRKNGFFVAAGGSFVSISARCACRSPSGGSKRGTYVQEDGGLVWVDDPGMEAVRQYRVPVAVSANFLRDWVRKVHEDLGVSEQKAHSGMTVHDSGEISIGIEMILGDGSTRMMSCLCRWIDGKWQVFISAC</sequence>
<keyword evidence="2" id="KW-1185">Reference proteome</keyword>
<reference evidence="2" key="1">
    <citation type="submission" date="2016-09" db="EMBL/GenBank/DDBJ databases">
        <authorList>
            <person name="Koehorst J."/>
        </authorList>
    </citation>
    <scope>NUCLEOTIDE SEQUENCE [LARGE SCALE GENOMIC DNA]</scope>
</reference>
<accession>A0A1H6LIZ2</accession>
<dbReference type="EMBL" id="LT629973">
    <property type="protein sequence ID" value="SEH86223.1"/>
    <property type="molecule type" value="Genomic_DNA"/>
</dbReference>
<dbReference type="Proteomes" id="UP000176204">
    <property type="component" value="Chromosome I"/>
</dbReference>
<dbReference type="AlphaFoldDB" id="A0A1H6LIZ2"/>
<evidence type="ECO:0000313" key="2">
    <source>
        <dbReference type="Proteomes" id="UP000176204"/>
    </source>
</evidence>